<evidence type="ECO:0000256" key="6">
    <source>
        <dbReference type="HAMAP-Rule" id="MF_00653"/>
    </source>
</evidence>
<accession>D8JXU0</accession>
<organism evidence="8 9">
    <name type="scientific">Hyphomicrobium denitrificans (strain ATCC 51888 / DSM 1869 / NCIMB 11706 / TK 0415)</name>
    <dbReference type="NCBI Taxonomy" id="582899"/>
    <lineage>
        <taxon>Bacteria</taxon>
        <taxon>Pseudomonadati</taxon>
        <taxon>Pseudomonadota</taxon>
        <taxon>Alphaproteobacteria</taxon>
        <taxon>Hyphomicrobiales</taxon>
        <taxon>Hyphomicrobiaceae</taxon>
        <taxon>Hyphomicrobium</taxon>
    </lineage>
</organism>
<dbReference type="HOGENOM" id="CLU_061120_0_0_5"/>
<dbReference type="RefSeq" id="WP_013215514.1">
    <property type="nucleotide sequence ID" value="NC_014313.1"/>
</dbReference>
<name>D8JXU0_HYPDA</name>
<dbReference type="SUPFAM" id="SSF56281">
    <property type="entry name" value="Metallo-hydrolase/oxidoreductase"/>
    <property type="match status" value="1"/>
</dbReference>
<dbReference type="AlphaFoldDB" id="D8JXU0"/>
<dbReference type="PANTHER" id="PTHR42663:SF7">
    <property type="entry name" value="COENZYME PQQ SYNTHESIS PROTEIN B"/>
    <property type="match status" value="1"/>
</dbReference>
<evidence type="ECO:0000313" key="8">
    <source>
        <dbReference type="EMBL" id="ADJ23299.1"/>
    </source>
</evidence>
<dbReference type="NCBIfam" id="TIGR02108">
    <property type="entry name" value="PQQ_syn_pqqB"/>
    <property type="match status" value="1"/>
</dbReference>
<dbReference type="STRING" id="582899.Hden_1487"/>
<protein>
    <recommendedName>
        <fullName evidence="3 6">Coenzyme PQQ synthesis protein B</fullName>
    </recommendedName>
    <alternativeName>
        <fullName evidence="6">Pyrroloquinoline quinone biosynthesis protein B</fullName>
    </alternativeName>
</protein>
<evidence type="ECO:0000256" key="4">
    <source>
        <dbReference type="ARBA" id="ARBA00022448"/>
    </source>
</evidence>
<dbReference type="Pfam" id="PF12706">
    <property type="entry name" value="Lactamase_B_2"/>
    <property type="match status" value="1"/>
</dbReference>
<gene>
    <name evidence="6" type="primary">pqqB</name>
    <name evidence="8" type="ordered locus">Hden_1487</name>
</gene>
<proteinExistence type="inferred from homology"/>
<comment type="pathway">
    <text evidence="1 6">Cofactor biosynthesis; pyrroloquinoline quinone biosynthesis.</text>
</comment>
<keyword evidence="5 6" id="KW-0884">PQQ biosynthesis</keyword>
<evidence type="ECO:0000259" key="7">
    <source>
        <dbReference type="Pfam" id="PF12706"/>
    </source>
</evidence>
<dbReference type="InterPro" id="IPR001279">
    <property type="entry name" value="Metallo-B-lactamas"/>
</dbReference>
<reference evidence="9" key="1">
    <citation type="journal article" date="2011" name="J. Bacteriol.">
        <title>Genome sequences of eight morphologically diverse alphaproteobacteria.</title>
        <authorList>
            <consortium name="US DOE Joint Genome Institute"/>
            <person name="Brown P.J."/>
            <person name="Kysela D.T."/>
            <person name="Buechlein A."/>
            <person name="Hemmerich C."/>
            <person name="Brun Y.V."/>
        </authorList>
    </citation>
    <scope>NUCLEOTIDE SEQUENCE [LARGE SCALE GENOMIC DNA]</scope>
    <source>
        <strain evidence="9">ATCC 51888 / DSM 1869 / NCIB 11706 / TK 0415</strain>
    </source>
</reference>
<evidence type="ECO:0000313" key="9">
    <source>
        <dbReference type="Proteomes" id="UP000002033"/>
    </source>
</evidence>
<dbReference type="KEGG" id="hdn:Hden_1487"/>
<dbReference type="eggNOG" id="COG1235">
    <property type="taxonomic scope" value="Bacteria"/>
</dbReference>
<dbReference type="EMBL" id="CP002083">
    <property type="protein sequence ID" value="ADJ23299.1"/>
    <property type="molecule type" value="Genomic_DNA"/>
</dbReference>
<dbReference type="InterPro" id="IPR011842">
    <property type="entry name" value="PQQ_synth_PqqB"/>
</dbReference>
<dbReference type="OrthoDB" id="9778305at2"/>
<dbReference type="Proteomes" id="UP000002033">
    <property type="component" value="Chromosome"/>
</dbReference>
<dbReference type="InterPro" id="IPR036866">
    <property type="entry name" value="RibonucZ/Hydroxyglut_hydro"/>
</dbReference>
<dbReference type="HAMAP" id="MF_00653">
    <property type="entry name" value="PQQ_syn_PqqB"/>
    <property type="match status" value="1"/>
</dbReference>
<dbReference type="GO" id="GO:0018189">
    <property type="term" value="P:pyrroloquinoline quinone biosynthetic process"/>
    <property type="evidence" value="ECO:0007669"/>
    <property type="project" value="UniProtKB-UniRule"/>
</dbReference>
<evidence type="ECO:0000256" key="3">
    <source>
        <dbReference type="ARBA" id="ARBA00015084"/>
    </source>
</evidence>
<sequence length="310" mass="33178">MIIKVLGSSAGGGFPQWNCNGMQSAKVRSGAAGFKARLQSSLAASSDGKNWVLLNASPDIRQQINETPELHPETTGAKRNSPIKAVVVTNADVDHIIGLIGLREGQPFSIYGSDLVLATLKANSVFNVCNPEIVPRLELPFDRPTELHGAGVDLGLTVEAFPVPGKVALFLEKGGANENYGSRDGDTIGLKVTDRKAGKSFFYIPGCAEVDAPLADRIRGADVIFFDGTLYEDGEMIAQGLLNKTGKRMGHISVSGHEGSIAALSHLNVRRKIYVHINNSNPILDENSEARKAVETAGWEVGFDGMEVRL</sequence>
<evidence type="ECO:0000256" key="2">
    <source>
        <dbReference type="ARBA" id="ARBA00008481"/>
    </source>
</evidence>
<dbReference type="PANTHER" id="PTHR42663">
    <property type="entry name" value="HYDROLASE C777.06C-RELATED-RELATED"/>
    <property type="match status" value="1"/>
</dbReference>
<comment type="similarity">
    <text evidence="2 6">Belongs to the PqqB family.</text>
</comment>
<comment type="function">
    <text evidence="6">May be involved in the transport of PQQ or its precursor to the periplasm.</text>
</comment>
<evidence type="ECO:0000256" key="5">
    <source>
        <dbReference type="ARBA" id="ARBA00022905"/>
    </source>
</evidence>
<dbReference type="CDD" id="cd16274">
    <property type="entry name" value="PQQB-like_MBL-fold"/>
    <property type="match status" value="1"/>
</dbReference>
<feature type="domain" description="Metallo-beta-lactamase" evidence="7">
    <location>
        <begin position="50"/>
        <end position="277"/>
    </location>
</feature>
<keyword evidence="9" id="KW-1185">Reference proteome</keyword>
<dbReference type="Gene3D" id="3.60.15.10">
    <property type="entry name" value="Ribonuclease Z/Hydroxyacylglutathione hydrolase-like"/>
    <property type="match status" value="1"/>
</dbReference>
<dbReference type="UniPathway" id="UPA00539"/>
<evidence type="ECO:0000256" key="1">
    <source>
        <dbReference type="ARBA" id="ARBA00004886"/>
    </source>
</evidence>
<keyword evidence="4 6" id="KW-0813">Transport</keyword>